<sequence length="243" mass="24663">MRNAMAGFALGLLLSSPVPAATTIDTAAFTITYVGGPTPEDWSITQVDLFPGVASFSLDTLNQSLAVEAHDLTGAGGFAATVSWSALRLDIGAGYRVTRLSVTGIAFGELAPGQLPNFPPGTANNEANLYLTVGTSDTWGASYAGFQAENTVDVPTGPLDLSGTANVSISGMLAAQAWGVEGGGAFAESMASSSLRDLVLHVEVAPVPEPHAGLMLAAGLGVLGLFARRRRAPAPPLAAPGPD</sequence>
<keyword evidence="1" id="KW-0732">Signal</keyword>
<feature type="chain" id="PRO_5020212728" evidence="1">
    <location>
        <begin position="21"/>
        <end position="243"/>
    </location>
</feature>
<dbReference type="Proteomes" id="UP000290637">
    <property type="component" value="Chromosome"/>
</dbReference>
<accession>A0A4P6KSY6</accession>
<evidence type="ECO:0000313" key="3">
    <source>
        <dbReference type="EMBL" id="QBE62000.1"/>
    </source>
</evidence>
<proteinExistence type="predicted"/>
<dbReference type="OrthoDB" id="8754461at2"/>
<feature type="signal peptide" evidence="1">
    <location>
        <begin position="1"/>
        <end position="20"/>
    </location>
</feature>
<reference evidence="3 4" key="1">
    <citation type="submission" date="2019-02" db="EMBL/GenBank/DDBJ databases">
        <title>Draft Genome Sequences of Six Type Strains of the Genus Massilia.</title>
        <authorList>
            <person name="Miess H."/>
            <person name="Frediansyhah A."/>
            <person name="Gross H."/>
        </authorList>
    </citation>
    <scope>NUCLEOTIDE SEQUENCE [LARGE SCALE GENOMIC DNA]</scope>
    <source>
        <strain evidence="3 4">DSM 17473</strain>
    </source>
</reference>
<feature type="domain" description="Ice-binding protein C-terminal" evidence="2">
    <location>
        <begin position="206"/>
        <end position="231"/>
    </location>
</feature>
<name>A0A4P6KSY6_9BURK</name>
<dbReference type="InterPro" id="IPR013424">
    <property type="entry name" value="Ice-binding_C"/>
</dbReference>
<dbReference type="Pfam" id="PF07589">
    <property type="entry name" value="PEP-CTERM"/>
    <property type="match status" value="1"/>
</dbReference>
<evidence type="ECO:0000259" key="2">
    <source>
        <dbReference type="Pfam" id="PF07589"/>
    </source>
</evidence>
<keyword evidence="4" id="KW-1185">Reference proteome</keyword>
<dbReference type="NCBIfam" id="TIGR02595">
    <property type="entry name" value="PEP_CTERM"/>
    <property type="match status" value="1"/>
</dbReference>
<dbReference type="AlphaFoldDB" id="A0A4P6KSY6"/>
<evidence type="ECO:0000313" key="4">
    <source>
        <dbReference type="Proteomes" id="UP000290637"/>
    </source>
</evidence>
<protein>
    <submittedName>
        <fullName evidence="3">PEP-CTERM sorting domain-containing protein</fullName>
    </submittedName>
</protein>
<dbReference type="KEGG" id="plue:EWM63_02540"/>
<dbReference type="EMBL" id="CP035913">
    <property type="protein sequence ID" value="QBE62000.1"/>
    <property type="molecule type" value="Genomic_DNA"/>
</dbReference>
<gene>
    <name evidence="3" type="ORF">EWM63_02540</name>
</gene>
<dbReference type="RefSeq" id="WP_130185137.1">
    <property type="nucleotide sequence ID" value="NZ_CP035913.1"/>
</dbReference>
<evidence type="ECO:0000256" key="1">
    <source>
        <dbReference type="SAM" id="SignalP"/>
    </source>
</evidence>
<organism evidence="3 4">
    <name type="scientific">Pseudoduganella lutea</name>
    <dbReference type="NCBI Taxonomy" id="321985"/>
    <lineage>
        <taxon>Bacteria</taxon>
        <taxon>Pseudomonadati</taxon>
        <taxon>Pseudomonadota</taxon>
        <taxon>Betaproteobacteria</taxon>
        <taxon>Burkholderiales</taxon>
        <taxon>Oxalobacteraceae</taxon>
        <taxon>Telluria group</taxon>
        <taxon>Pseudoduganella</taxon>
    </lineage>
</organism>